<dbReference type="GO" id="GO:0009097">
    <property type="term" value="P:isoleucine biosynthetic process"/>
    <property type="evidence" value="ECO:0007669"/>
    <property type="project" value="UniProtKB-UniRule"/>
</dbReference>
<dbReference type="GO" id="GO:0005829">
    <property type="term" value="C:cytosol"/>
    <property type="evidence" value="ECO:0007669"/>
    <property type="project" value="TreeGrafter"/>
</dbReference>
<protein>
    <recommendedName>
        <fullName evidence="8">Acetolactate synthase small subunit</fullName>
        <shortName evidence="8">AHAS</shortName>
        <shortName evidence="8">ALS</shortName>
        <ecNumber evidence="8">2.2.1.6</ecNumber>
    </recommendedName>
    <alternativeName>
        <fullName evidence="8">Acetohydroxy-acid synthase small subunit</fullName>
    </alternativeName>
</protein>
<dbReference type="EC" id="2.2.1.6" evidence="8"/>
<proteinExistence type="inferred from homology"/>
<dbReference type="PANTHER" id="PTHR30239">
    <property type="entry name" value="ACETOLACTATE SYNTHASE SMALL SUBUNIT"/>
    <property type="match status" value="1"/>
</dbReference>
<evidence type="ECO:0000256" key="7">
    <source>
        <dbReference type="ARBA" id="ARBA00048670"/>
    </source>
</evidence>
<dbReference type="InterPro" id="IPR027271">
    <property type="entry name" value="Acetolactate_synth/TF_NikR_C"/>
</dbReference>
<accession>A0A7C4RSX0</accession>
<dbReference type="InterPro" id="IPR004789">
    <property type="entry name" value="Acetalactate_synth_ssu"/>
</dbReference>
<dbReference type="InterPro" id="IPR054480">
    <property type="entry name" value="AHAS_small-like_ACT"/>
</dbReference>
<evidence type="ECO:0000256" key="6">
    <source>
        <dbReference type="ARBA" id="ARBA00023304"/>
    </source>
</evidence>
<dbReference type="GO" id="GO:1990610">
    <property type="term" value="F:acetolactate synthase regulator activity"/>
    <property type="evidence" value="ECO:0007669"/>
    <property type="project" value="UniProtKB-UniRule"/>
</dbReference>
<reference evidence="10" key="1">
    <citation type="journal article" date="2020" name="mSystems">
        <title>Genome- and Community-Level Interaction Insights into Carbon Utilization and Element Cycling Functions of Hydrothermarchaeota in Hydrothermal Sediment.</title>
        <authorList>
            <person name="Zhou Z."/>
            <person name="Liu Y."/>
            <person name="Xu W."/>
            <person name="Pan J."/>
            <person name="Luo Z.H."/>
            <person name="Li M."/>
        </authorList>
    </citation>
    <scope>NUCLEOTIDE SEQUENCE [LARGE SCALE GENOMIC DNA]</scope>
    <source>
        <strain evidence="10">SpSt-477</strain>
    </source>
</reference>
<evidence type="ECO:0000256" key="3">
    <source>
        <dbReference type="ARBA" id="ARBA00006341"/>
    </source>
</evidence>
<dbReference type="PANTHER" id="PTHR30239:SF0">
    <property type="entry name" value="ACETOLACTATE SYNTHASE SMALL SUBUNIT 1, CHLOROPLASTIC"/>
    <property type="match status" value="1"/>
</dbReference>
<keyword evidence="8 10" id="KW-0808">Transferase</keyword>
<dbReference type="CDD" id="cd04878">
    <property type="entry name" value="ACT_AHAS"/>
    <property type="match status" value="1"/>
</dbReference>
<evidence type="ECO:0000259" key="9">
    <source>
        <dbReference type="PROSITE" id="PS51671"/>
    </source>
</evidence>
<comment type="function">
    <text evidence="8">Catalyzes the conversion of 2 pyruvate molecules into acetolactate in the first common step of the biosynthetic pathway of the branched-amino acids such as leucine, isoleucine, and valine.</text>
</comment>
<dbReference type="Pfam" id="PF22629">
    <property type="entry name" value="ACT_AHAS_ss"/>
    <property type="match status" value="1"/>
</dbReference>
<sequence length="165" mass="18529">MTTNEESRHVLTMLVDNQPGVLSRVAGLFSGRGFNIDSLCVAETMDPKVSRITLVTRANGLLIEQIEKQLRKLINVIKVRRMTPDKAVQREMALVCVHAKAEQRAEVLRIADIFRCKVVDAGLEHFILEVTGDEDKIRAMLNLLRPIGIQKIARTGTVALFREPK</sequence>
<comment type="pathway">
    <text evidence="2 8">Amino-acid biosynthesis; L-valine biosynthesis; L-valine from pyruvate: step 1/4.</text>
</comment>
<organism evidence="10">
    <name type="scientific">Desulfatirhabdium butyrativorans</name>
    <dbReference type="NCBI Taxonomy" id="340467"/>
    <lineage>
        <taxon>Bacteria</taxon>
        <taxon>Pseudomonadati</taxon>
        <taxon>Thermodesulfobacteriota</taxon>
        <taxon>Desulfobacteria</taxon>
        <taxon>Desulfobacterales</taxon>
        <taxon>Desulfatirhabdiaceae</taxon>
        <taxon>Desulfatirhabdium</taxon>
    </lineage>
</organism>
<evidence type="ECO:0000256" key="8">
    <source>
        <dbReference type="RuleBase" id="RU368092"/>
    </source>
</evidence>
<comment type="similarity">
    <text evidence="3 8">Belongs to the acetolactate synthase small subunit family.</text>
</comment>
<dbReference type="UniPathway" id="UPA00047">
    <property type="reaction ID" value="UER00055"/>
</dbReference>
<evidence type="ECO:0000256" key="2">
    <source>
        <dbReference type="ARBA" id="ARBA00005025"/>
    </source>
</evidence>
<dbReference type="GO" id="GO:0003984">
    <property type="term" value="F:acetolactate synthase activity"/>
    <property type="evidence" value="ECO:0007669"/>
    <property type="project" value="UniProtKB-UniRule"/>
</dbReference>
<dbReference type="SUPFAM" id="SSF55021">
    <property type="entry name" value="ACT-like"/>
    <property type="match status" value="2"/>
</dbReference>
<dbReference type="GO" id="GO:0009099">
    <property type="term" value="P:L-valine biosynthetic process"/>
    <property type="evidence" value="ECO:0007669"/>
    <property type="project" value="UniProtKB-UniRule"/>
</dbReference>
<keyword evidence="5 8" id="KW-0028">Amino-acid biosynthesis</keyword>
<gene>
    <name evidence="10" type="primary">ilvN</name>
    <name evidence="10" type="ORF">ENS29_10760</name>
</gene>
<dbReference type="NCBIfam" id="NF008864">
    <property type="entry name" value="PRK11895.1"/>
    <property type="match status" value="1"/>
</dbReference>
<dbReference type="FunFam" id="3.30.70.1150:FF:000001">
    <property type="entry name" value="Acetolactate synthase small subunit"/>
    <property type="match status" value="1"/>
</dbReference>
<dbReference type="InterPro" id="IPR002912">
    <property type="entry name" value="ACT_dom"/>
</dbReference>
<dbReference type="InterPro" id="IPR045865">
    <property type="entry name" value="ACT-like_dom_sf"/>
</dbReference>
<feature type="domain" description="ACT" evidence="9">
    <location>
        <begin position="10"/>
        <end position="84"/>
    </location>
</feature>
<dbReference type="Gene3D" id="3.30.70.260">
    <property type="match status" value="1"/>
</dbReference>
<dbReference type="InterPro" id="IPR039557">
    <property type="entry name" value="AHAS_ACT"/>
</dbReference>
<evidence type="ECO:0000313" key="10">
    <source>
        <dbReference type="EMBL" id="HGU33322.1"/>
    </source>
</evidence>
<name>A0A7C4RSX0_9BACT</name>
<evidence type="ECO:0000256" key="4">
    <source>
        <dbReference type="ARBA" id="ARBA00011744"/>
    </source>
</evidence>
<dbReference type="InterPro" id="IPR019455">
    <property type="entry name" value="Acetolactate_synth_ssu_C"/>
</dbReference>
<dbReference type="NCBIfam" id="TIGR00119">
    <property type="entry name" value="acolac_sm"/>
    <property type="match status" value="1"/>
</dbReference>
<dbReference type="UniPathway" id="UPA00049">
    <property type="reaction ID" value="UER00059"/>
</dbReference>
<keyword evidence="6 8" id="KW-0100">Branched-chain amino acid biosynthesis</keyword>
<comment type="pathway">
    <text evidence="1 8">Amino-acid biosynthesis; L-isoleucine biosynthesis; L-isoleucine from 2-oxobutanoate: step 1/4.</text>
</comment>
<evidence type="ECO:0000256" key="1">
    <source>
        <dbReference type="ARBA" id="ARBA00004974"/>
    </source>
</evidence>
<evidence type="ECO:0000256" key="5">
    <source>
        <dbReference type="ARBA" id="ARBA00022605"/>
    </source>
</evidence>
<comment type="catalytic activity">
    <reaction evidence="7 8">
        <text>2 pyruvate + H(+) = (2S)-2-acetolactate + CO2</text>
        <dbReference type="Rhea" id="RHEA:25249"/>
        <dbReference type="ChEBI" id="CHEBI:15361"/>
        <dbReference type="ChEBI" id="CHEBI:15378"/>
        <dbReference type="ChEBI" id="CHEBI:16526"/>
        <dbReference type="ChEBI" id="CHEBI:58476"/>
        <dbReference type="EC" id="2.2.1.6"/>
    </reaction>
</comment>
<dbReference type="Gene3D" id="3.30.70.1150">
    <property type="entry name" value="ACT-like. Chain A, domain 2"/>
    <property type="match status" value="1"/>
</dbReference>
<dbReference type="AlphaFoldDB" id="A0A7C4RSX0"/>
<dbReference type="FunFam" id="3.30.70.260:FF:000001">
    <property type="entry name" value="Acetolactate synthase, small subunit"/>
    <property type="match status" value="1"/>
</dbReference>
<comment type="caution">
    <text evidence="10">The sequence shown here is derived from an EMBL/GenBank/DDBJ whole genome shotgun (WGS) entry which is preliminary data.</text>
</comment>
<comment type="subunit">
    <text evidence="4 8">Dimer of large and small chains.</text>
</comment>
<dbReference type="Pfam" id="PF10369">
    <property type="entry name" value="ALS_ss_C"/>
    <property type="match status" value="1"/>
</dbReference>
<dbReference type="PROSITE" id="PS51671">
    <property type="entry name" value="ACT"/>
    <property type="match status" value="1"/>
</dbReference>
<dbReference type="EMBL" id="DSUH01000247">
    <property type="protein sequence ID" value="HGU33322.1"/>
    <property type="molecule type" value="Genomic_DNA"/>
</dbReference>